<reference evidence="10 11" key="1">
    <citation type="journal article" date="2019" name="Environ. Microbiol.">
        <title>At the nexus of three kingdoms: the genome of the mycorrhizal fungus Gigaspora margarita provides insights into plant, endobacterial and fungal interactions.</title>
        <authorList>
            <person name="Venice F."/>
            <person name="Ghignone S."/>
            <person name="Salvioli di Fossalunga A."/>
            <person name="Amselem J."/>
            <person name="Novero M."/>
            <person name="Xianan X."/>
            <person name="Sedzielewska Toro K."/>
            <person name="Morin E."/>
            <person name="Lipzen A."/>
            <person name="Grigoriev I.V."/>
            <person name="Henrissat B."/>
            <person name="Martin F.M."/>
            <person name="Bonfante P."/>
        </authorList>
    </citation>
    <scope>NUCLEOTIDE SEQUENCE [LARGE SCALE GENOMIC DNA]</scope>
    <source>
        <strain evidence="10 11">BEG34</strain>
    </source>
</reference>
<dbReference type="InterPro" id="IPR015163">
    <property type="entry name" value="Cdc6_C"/>
</dbReference>
<comment type="similarity">
    <text evidence="2 7">Belongs to the CDC6/cdc18 family.</text>
</comment>
<evidence type="ECO:0000256" key="1">
    <source>
        <dbReference type="ARBA" id="ARBA00004123"/>
    </source>
</evidence>
<comment type="subcellular location">
    <subcellularLocation>
        <location evidence="1">Nucleus</location>
    </subcellularLocation>
</comment>
<evidence type="ECO:0000256" key="8">
    <source>
        <dbReference type="SAM" id="MobiDB-lite"/>
    </source>
</evidence>
<keyword evidence="6" id="KW-0131">Cell cycle</keyword>
<dbReference type="InterPro" id="IPR036388">
    <property type="entry name" value="WH-like_DNA-bd_sf"/>
</dbReference>
<dbReference type="Proteomes" id="UP000439903">
    <property type="component" value="Unassembled WGS sequence"/>
</dbReference>
<keyword evidence="11" id="KW-1185">Reference proteome</keyword>
<dbReference type="OrthoDB" id="1926878at2759"/>
<dbReference type="Gene3D" id="3.40.50.300">
    <property type="entry name" value="P-loop containing nucleotide triphosphate hydrolases"/>
    <property type="match status" value="1"/>
</dbReference>
<evidence type="ECO:0000313" key="10">
    <source>
        <dbReference type="EMBL" id="KAF0477807.1"/>
    </source>
</evidence>
<dbReference type="Pfam" id="PF09079">
    <property type="entry name" value="WHD_Cdc6"/>
    <property type="match status" value="1"/>
</dbReference>
<dbReference type="GO" id="GO:0005634">
    <property type="term" value="C:nucleus"/>
    <property type="evidence" value="ECO:0007669"/>
    <property type="project" value="UniProtKB-SubCell"/>
</dbReference>
<evidence type="ECO:0000313" key="11">
    <source>
        <dbReference type="Proteomes" id="UP000439903"/>
    </source>
</evidence>
<dbReference type="InterPro" id="IPR054425">
    <property type="entry name" value="Cdc6_ORC1-like_ATPase_lid"/>
</dbReference>
<keyword evidence="4" id="KW-0235">DNA replication</keyword>
<sequence>MPKHNLRSSTLKNSENTSKRVSAYVEKSKNSRTSKRLKRSTKDEDTEASPDDTTSSSTYTTSKSARLNGFFKAAKPNSSAKVYEKAKSLFRLTTTPAKLVGRDTERDTITKFLEKHIIEKKSGNLFIHGIPGTGKTALVNEIYNNMKDSIEKKAKCSIKFVTINCMSLNDPKKIYVTILGMLNQKIASSSVKNAEEVLNNLFLKSRKNVMYIVILDEIDSLLTNDREILRKLFEWTYVRTSRLILIGISNMAKLTELLPRLDDDDYQPQVLNFAPYDNSEIADIIKDRLKAATSSEEHSFLMDDKAIELCAKRVAAKNGDCRKVLDVLRKSFELAETEDLEDIDNILDPNAKDVADKTKPDDLNSPKVTITHINQITFSDIRGSSTIKNLSTLPFLQLLVICTLVVMKKKKKMKKITYGELFPEYQRFCRNRNHLLPVNSSEFEMPVQRLESAGLIKMVRSRNGSADRVIQLSPDVERDIWIIIDNHNILKPMMNDALAD</sequence>
<organism evidence="10 11">
    <name type="scientific">Gigaspora margarita</name>
    <dbReference type="NCBI Taxonomy" id="4874"/>
    <lineage>
        <taxon>Eukaryota</taxon>
        <taxon>Fungi</taxon>
        <taxon>Fungi incertae sedis</taxon>
        <taxon>Mucoromycota</taxon>
        <taxon>Glomeromycotina</taxon>
        <taxon>Glomeromycetes</taxon>
        <taxon>Diversisporales</taxon>
        <taxon>Gigasporaceae</taxon>
        <taxon>Gigaspora</taxon>
    </lineage>
</organism>
<dbReference type="InterPro" id="IPR027417">
    <property type="entry name" value="P-loop_NTPase"/>
</dbReference>
<keyword evidence="5" id="KW-0539">Nucleus</keyword>
<feature type="compositionally biased region" description="Basic residues" evidence="8">
    <location>
        <begin position="30"/>
        <end position="39"/>
    </location>
</feature>
<proteinExistence type="inferred from homology"/>
<dbReference type="GO" id="GO:0016887">
    <property type="term" value="F:ATP hydrolysis activity"/>
    <property type="evidence" value="ECO:0007669"/>
    <property type="project" value="InterPro"/>
</dbReference>
<dbReference type="PANTHER" id="PTHR10763:SF26">
    <property type="entry name" value="CELL DIVISION CONTROL PROTEIN 6 HOMOLOG"/>
    <property type="match status" value="1"/>
</dbReference>
<dbReference type="PANTHER" id="PTHR10763">
    <property type="entry name" value="CELL DIVISION CONTROL PROTEIN 6-RELATED"/>
    <property type="match status" value="1"/>
</dbReference>
<dbReference type="GO" id="GO:0003688">
    <property type="term" value="F:DNA replication origin binding"/>
    <property type="evidence" value="ECO:0007669"/>
    <property type="project" value="TreeGrafter"/>
</dbReference>
<evidence type="ECO:0000256" key="4">
    <source>
        <dbReference type="ARBA" id="ARBA00022705"/>
    </source>
</evidence>
<protein>
    <recommendedName>
        <fullName evidence="7">Cell division control protein</fullName>
    </recommendedName>
</protein>
<dbReference type="InterPro" id="IPR050311">
    <property type="entry name" value="ORC1/CDC6"/>
</dbReference>
<dbReference type="Gene3D" id="1.10.10.10">
    <property type="entry name" value="Winged helix-like DNA-binding domain superfamily/Winged helix DNA-binding domain"/>
    <property type="match status" value="1"/>
</dbReference>
<dbReference type="InterPro" id="IPR036390">
    <property type="entry name" value="WH_DNA-bd_sf"/>
</dbReference>
<keyword evidence="3" id="KW-0132">Cell division</keyword>
<evidence type="ECO:0000256" key="5">
    <source>
        <dbReference type="ARBA" id="ARBA00023242"/>
    </source>
</evidence>
<dbReference type="SMART" id="SM00382">
    <property type="entry name" value="AAA"/>
    <property type="match status" value="1"/>
</dbReference>
<dbReference type="InterPro" id="IPR016314">
    <property type="entry name" value="Cdc6/18"/>
</dbReference>
<evidence type="ECO:0000256" key="6">
    <source>
        <dbReference type="ARBA" id="ARBA00023306"/>
    </source>
</evidence>
<dbReference type="GO" id="GO:0005524">
    <property type="term" value="F:ATP binding"/>
    <property type="evidence" value="ECO:0007669"/>
    <property type="project" value="InterPro"/>
</dbReference>
<dbReference type="InterPro" id="IPR003959">
    <property type="entry name" value="ATPase_AAA_core"/>
</dbReference>
<evidence type="ECO:0000256" key="3">
    <source>
        <dbReference type="ARBA" id="ARBA00022618"/>
    </source>
</evidence>
<dbReference type="SUPFAM" id="SSF52540">
    <property type="entry name" value="P-loop containing nucleoside triphosphate hydrolases"/>
    <property type="match status" value="1"/>
</dbReference>
<evidence type="ECO:0000256" key="2">
    <source>
        <dbReference type="ARBA" id="ARBA00006184"/>
    </source>
</evidence>
<evidence type="ECO:0000256" key="7">
    <source>
        <dbReference type="PIRNR" id="PIRNR001767"/>
    </source>
</evidence>
<evidence type="ECO:0000259" key="9">
    <source>
        <dbReference type="SMART" id="SM00382"/>
    </source>
</evidence>
<dbReference type="GO" id="GO:0051301">
    <property type="term" value="P:cell division"/>
    <property type="evidence" value="ECO:0007669"/>
    <property type="project" value="UniProtKB-UniRule"/>
</dbReference>
<dbReference type="PIRSF" id="PIRSF001767">
    <property type="entry name" value="Cdc6"/>
    <property type="match status" value="1"/>
</dbReference>
<feature type="region of interest" description="Disordered" evidence="8">
    <location>
        <begin position="1"/>
        <end position="60"/>
    </location>
</feature>
<dbReference type="CDD" id="cd00009">
    <property type="entry name" value="AAA"/>
    <property type="match status" value="1"/>
</dbReference>
<feature type="compositionally biased region" description="Low complexity" evidence="8">
    <location>
        <begin position="51"/>
        <end position="60"/>
    </location>
</feature>
<dbReference type="SUPFAM" id="SSF46785">
    <property type="entry name" value="Winged helix' DNA-binding domain"/>
    <property type="match status" value="1"/>
</dbReference>
<comment type="caution">
    <text evidence="10">The sequence shown here is derived from an EMBL/GenBank/DDBJ whole genome shotgun (WGS) entry which is preliminary data.</text>
</comment>
<dbReference type="AlphaFoldDB" id="A0A8H4AC47"/>
<dbReference type="InterPro" id="IPR003593">
    <property type="entry name" value="AAA+_ATPase"/>
</dbReference>
<feature type="domain" description="AAA+ ATPase" evidence="9">
    <location>
        <begin position="121"/>
        <end position="271"/>
    </location>
</feature>
<gene>
    <name evidence="10" type="ORF">F8M41_024184</name>
</gene>
<keyword evidence="10" id="KW-0378">Hydrolase</keyword>
<dbReference type="Pfam" id="PF22606">
    <property type="entry name" value="Cdc6-ORC-like_ATPase_lid"/>
    <property type="match status" value="1"/>
</dbReference>
<name>A0A8H4AC47_GIGMA</name>
<dbReference type="EMBL" id="WTPW01000813">
    <property type="protein sequence ID" value="KAF0477807.1"/>
    <property type="molecule type" value="Genomic_DNA"/>
</dbReference>
<feature type="compositionally biased region" description="Polar residues" evidence="8">
    <location>
        <begin position="7"/>
        <end position="20"/>
    </location>
</feature>
<dbReference type="Pfam" id="PF00004">
    <property type="entry name" value="AAA"/>
    <property type="match status" value="1"/>
</dbReference>
<dbReference type="GO" id="GO:0006270">
    <property type="term" value="P:DNA replication initiation"/>
    <property type="evidence" value="ECO:0007669"/>
    <property type="project" value="UniProtKB-UniRule"/>
</dbReference>
<dbReference type="Gene3D" id="1.10.8.60">
    <property type="match status" value="1"/>
</dbReference>
<dbReference type="GO" id="GO:0033314">
    <property type="term" value="P:mitotic DNA replication checkpoint signaling"/>
    <property type="evidence" value="ECO:0007669"/>
    <property type="project" value="TreeGrafter"/>
</dbReference>
<accession>A0A8H4AC47</accession>